<evidence type="ECO:0000256" key="7">
    <source>
        <dbReference type="ARBA" id="ARBA00022692"/>
    </source>
</evidence>
<reference evidence="16" key="1">
    <citation type="submission" date="2017-08" db="EMBL/GenBank/DDBJ databases">
        <authorList>
            <person name="Alvarez-Ponce D."/>
            <person name="Weitzman C.L."/>
            <person name="Tillett R.L."/>
            <person name="Sandmeier F.C."/>
            <person name="Tracy C.R."/>
        </authorList>
    </citation>
    <scope>NUCLEOTIDE SEQUENCE [LARGE SCALE GENOMIC DNA]</scope>
    <source>
        <strain evidence="16">723</strain>
    </source>
</reference>
<dbReference type="PANTHER" id="PTHR33843">
    <property type="entry name" value="ASCORBATE-SPECIFIC PTS SYSTEM EIIC COMPONENT"/>
    <property type="match status" value="1"/>
</dbReference>
<comment type="function">
    <text evidence="10">The phosphoenolpyruvate-dependent sugar phosphotransferase system (sugar PTS), a major carbohydrate active transport system, catalyzes the phosphorylation of incoming sugar substrates concomitantly with their translocation across the cell membrane. The enzyme II UlaABC PTS system is involved in ascorbate transport.</text>
</comment>
<comment type="subcellular location">
    <subcellularLocation>
        <location evidence="1">Cell membrane</location>
        <topology evidence="1">Multi-pass membrane protein</topology>
    </subcellularLocation>
</comment>
<evidence type="ECO:0000256" key="1">
    <source>
        <dbReference type="ARBA" id="ARBA00004651"/>
    </source>
</evidence>
<evidence type="ECO:0000313" key="16">
    <source>
        <dbReference type="Proteomes" id="UP000216943"/>
    </source>
</evidence>
<keyword evidence="5" id="KW-0762">Sugar transport</keyword>
<feature type="transmembrane region" description="Helical" evidence="14">
    <location>
        <begin position="157"/>
        <end position="180"/>
    </location>
</feature>
<feature type="transmembrane region" description="Helical" evidence="14">
    <location>
        <begin position="233"/>
        <end position="255"/>
    </location>
</feature>
<evidence type="ECO:0000256" key="8">
    <source>
        <dbReference type="ARBA" id="ARBA00022989"/>
    </source>
</evidence>
<feature type="transmembrane region" description="Helical" evidence="14">
    <location>
        <begin position="98"/>
        <end position="120"/>
    </location>
</feature>
<dbReference type="Pfam" id="PF03611">
    <property type="entry name" value="EIIC-GAT"/>
    <property type="match status" value="1"/>
</dbReference>
<comment type="similarity">
    <text evidence="11">Belongs to the UlaA family.</text>
</comment>
<keyword evidence="4" id="KW-1003">Cell membrane</keyword>
<dbReference type="EMBL" id="NQNY01000003">
    <property type="protein sequence ID" value="PAK21609.1"/>
    <property type="molecule type" value="Genomic_DNA"/>
</dbReference>
<evidence type="ECO:0000256" key="12">
    <source>
        <dbReference type="ARBA" id="ARBA00039702"/>
    </source>
</evidence>
<protein>
    <recommendedName>
        <fullName evidence="12">Ascorbate-specific PTS system EIIC component</fullName>
    </recommendedName>
    <alternativeName>
        <fullName evidence="13">Ascorbate-specific permease IIC component UlaA</fullName>
    </alternativeName>
</protein>
<evidence type="ECO:0000256" key="10">
    <source>
        <dbReference type="ARBA" id="ARBA00037387"/>
    </source>
</evidence>
<dbReference type="OrthoDB" id="9796178at2"/>
<evidence type="ECO:0000313" key="15">
    <source>
        <dbReference type="EMBL" id="PAK21609.1"/>
    </source>
</evidence>
<evidence type="ECO:0000256" key="3">
    <source>
        <dbReference type="ARBA" id="ARBA00022448"/>
    </source>
</evidence>
<keyword evidence="3" id="KW-0813">Transport</keyword>
<feature type="transmembrane region" description="Helical" evidence="14">
    <location>
        <begin position="353"/>
        <end position="377"/>
    </location>
</feature>
<evidence type="ECO:0000256" key="9">
    <source>
        <dbReference type="ARBA" id="ARBA00023136"/>
    </source>
</evidence>
<dbReference type="Proteomes" id="UP000216943">
    <property type="component" value="Unassembled WGS sequence"/>
</dbReference>
<dbReference type="AlphaFoldDB" id="A0A269TJG3"/>
<keyword evidence="7 14" id="KW-0812">Transmembrane</keyword>
<evidence type="ECO:0000256" key="5">
    <source>
        <dbReference type="ARBA" id="ARBA00022597"/>
    </source>
</evidence>
<organism evidence="15 16">
    <name type="scientific">Mycoplasmopsis agassizii</name>
    <dbReference type="NCBI Taxonomy" id="33922"/>
    <lineage>
        <taxon>Bacteria</taxon>
        <taxon>Bacillati</taxon>
        <taxon>Mycoplasmatota</taxon>
        <taxon>Mycoplasmoidales</taxon>
        <taxon>Metamycoplasmataceae</taxon>
        <taxon>Mycoplasmopsis</taxon>
    </lineage>
</organism>
<dbReference type="NCBIfam" id="NF009553">
    <property type="entry name" value="PRK12997.1-5"/>
    <property type="match status" value="1"/>
</dbReference>
<feature type="transmembrane region" description="Helical" evidence="14">
    <location>
        <begin position="132"/>
        <end position="151"/>
    </location>
</feature>
<evidence type="ECO:0000256" key="6">
    <source>
        <dbReference type="ARBA" id="ARBA00022683"/>
    </source>
</evidence>
<name>A0A269TJG3_9BACT</name>
<comment type="subunit">
    <text evidence="2">Homodimer.</text>
</comment>
<evidence type="ECO:0000256" key="13">
    <source>
        <dbReference type="ARBA" id="ARBA00042859"/>
    </source>
</evidence>
<evidence type="ECO:0000256" key="14">
    <source>
        <dbReference type="SAM" id="Phobius"/>
    </source>
</evidence>
<feature type="transmembrane region" description="Helical" evidence="14">
    <location>
        <begin position="416"/>
        <end position="442"/>
    </location>
</feature>
<evidence type="ECO:0000256" key="4">
    <source>
        <dbReference type="ARBA" id="ARBA00022475"/>
    </source>
</evidence>
<evidence type="ECO:0000256" key="11">
    <source>
        <dbReference type="ARBA" id="ARBA00038218"/>
    </source>
</evidence>
<keyword evidence="8 14" id="KW-1133">Transmembrane helix</keyword>
<dbReference type="PANTHER" id="PTHR33843:SF4">
    <property type="entry name" value="ASCORBATE-SPECIFIC PTS SYSTEM EIIC COMPONENT"/>
    <property type="match status" value="1"/>
</dbReference>
<sequence length="535" mass="57242">MDAGTWFLTFFKDFIGTPAILIGLFALIGSLLLRKKGTEIILTLFKTIAGFLILGGGAGVLVGSLSNFQVLFVDLFQVQGVIPNNDAFAGQLFEIAPAIAQLGSIIMVVSMLFNLLLAYTSRYKYIFLSGHVLFYMSLMLAGVMVLSGFDLNVASDYATALVASSVIMATYMVISCAATSKYVQRITGAKDISMAHTGSIGYVMSGLIGDMIYRSKKGKVKSTEEIKFPKWLSFFRNTFASMAITMLIVFAIVYIPQGIMYQTGVKTITAATNEATAATLTNLFGASASKNWLVQNILDAFTFAAGVEIMLFGVRMIIGELVPAFKGISDKWIKNSKAGLDCPIVFPYAPNAVLIGFLSSFGAGLVGIGITIGFAAGSRVVNNGAIIIAPVIIPGIVAHFFLGATSGVFGNSKGGILGAIIGPFIHGLIITFVPIIFVMTAWSPSSTLGWGDSDYLIGIVPGVLGYRTLVASNTNMARGLVLGIPITIYVLLSLEGLFKRFYMDKKDLTYRKIFFKNSKLVSANEAPTEPSDSVE</sequence>
<accession>A0A269TJG3</accession>
<comment type="caution">
    <text evidence="15">The sequence shown here is derived from an EMBL/GenBank/DDBJ whole genome shotgun (WGS) entry which is preliminary data.</text>
</comment>
<dbReference type="InterPro" id="IPR004703">
    <property type="entry name" value="PTS_sugar-sp_permease"/>
</dbReference>
<feature type="transmembrane region" description="Helical" evidence="14">
    <location>
        <begin position="40"/>
        <end position="62"/>
    </location>
</feature>
<feature type="transmembrane region" description="Helical" evidence="14">
    <location>
        <begin position="476"/>
        <end position="498"/>
    </location>
</feature>
<feature type="transmembrane region" description="Helical" evidence="14">
    <location>
        <begin position="14"/>
        <end position="33"/>
    </location>
</feature>
<feature type="transmembrane region" description="Helical" evidence="14">
    <location>
        <begin position="384"/>
        <end position="404"/>
    </location>
</feature>
<keyword evidence="6" id="KW-0598">Phosphotransferase system</keyword>
<gene>
    <name evidence="15" type="ORF">CJJ23_01160</name>
</gene>
<dbReference type="GO" id="GO:0009401">
    <property type="term" value="P:phosphoenolpyruvate-dependent sugar phosphotransferase system"/>
    <property type="evidence" value="ECO:0007669"/>
    <property type="project" value="UniProtKB-KW"/>
</dbReference>
<dbReference type="InterPro" id="IPR051562">
    <property type="entry name" value="Ascorbate-PTS_EIIC"/>
</dbReference>
<evidence type="ECO:0000256" key="2">
    <source>
        <dbReference type="ARBA" id="ARBA00011738"/>
    </source>
</evidence>
<feature type="transmembrane region" description="Helical" evidence="14">
    <location>
        <begin position="192"/>
        <end position="213"/>
    </location>
</feature>
<dbReference type="GO" id="GO:0005886">
    <property type="term" value="C:plasma membrane"/>
    <property type="evidence" value="ECO:0007669"/>
    <property type="project" value="UniProtKB-SubCell"/>
</dbReference>
<proteinExistence type="inferred from homology"/>
<keyword evidence="9 14" id="KW-0472">Membrane</keyword>